<name>A0A0V1N6Z9_9BILA</name>
<evidence type="ECO:0000313" key="2">
    <source>
        <dbReference type="Proteomes" id="UP000054843"/>
    </source>
</evidence>
<proteinExistence type="predicted"/>
<accession>A0A0V1N6Z9</accession>
<comment type="caution">
    <text evidence="1">The sequence shown here is derived from an EMBL/GenBank/DDBJ whole genome shotgun (WGS) entry which is preliminary data.</text>
</comment>
<evidence type="ECO:0000313" key="1">
    <source>
        <dbReference type="EMBL" id="KRZ79757.1"/>
    </source>
</evidence>
<organism evidence="1 2">
    <name type="scientific">Trichinella papuae</name>
    <dbReference type="NCBI Taxonomy" id="268474"/>
    <lineage>
        <taxon>Eukaryota</taxon>
        <taxon>Metazoa</taxon>
        <taxon>Ecdysozoa</taxon>
        <taxon>Nematoda</taxon>
        <taxon>Enoplea</taxon>
        <taxon>Dorylaimia</taxon>
        <taxon>Trichinellida</taxon>
        <taxon>Trichinellidae</taxon>
        <taxon>Trichinella</taxon>
    </lineage>
</organism>
<dbReference type="Proteomes" id="UP000054843">
    <property type="component" value="Unassembled WGS sequence"/>
</dbReference>
<gene>
    <name evidence="1" type="ORF">T10_6351</name>
</gene>
<dbReference type="EMBL" id="JYDO01000005">
    <property type="protein sequence ID" value="KRZ79757.1"/>
    <property type="molecule type" value="Genomic_DNA"/>
</dbReference>
<protein>
    <submittedName>
        <fullName evidence="1">Uncharacterized protein</fullName>
    </submittedName>
</protein>
<dbReference type="AlphaFoldDB" id="A0A0V1N6Z9"/>
<sequence>MAESGCPRLKIALFQEEVKKMNPERKIITACEQNYLSPSLKKNTQTNNTEFFFSDGDFGDCDDDNEIQFVSTQRNQQKLIYKGRCYTLKRTNHNDK</sequence>
<reference evidence="1 2" key="1">
    <citation type="submission" date="2015-01" db="EMBL/GenBank/DDBJ databases">
        <title>Evolution of Trichinella species and genotypes.</title>
        <authorList>
            <person name="Korhonen P.K."/>
            <person name="Edoardo P."/>
            <person name="Giuseppe L.R."/>
            <person name="Gasser R.B."/>
        </authorList>
    </citation>
    <scope>NUCLEOTIDE SEQUENCE [LARGE SCALE GENOMIC DNA]</scope>
    <source>
        <strain evidence="1">ISS1980</strain>
    </source>
</reference>
<keyword evidence="2" id="KW-1185">Reference proteome</keyword>